<keyword evidence="3" id="KW-0472">Membrane</keyword>
<reference evidence="4 5" key="1">
    <citation type="journal article" date="2022" name="Nat. Plants">
        <title>Genomes of leafy and leafless Platanthera orchids illuminate the evolution of mycoheterotrophy.</title>
        <authorList>
            <person name="Li M.H."/>
            <person name="Liu K.W."/>
            <person name="Li Z."/>
            <person name="Lu H.C."/>
            <person name="Ye Q.L."/>
            <person name="Zhang D."/>
            <person name="Wang J.Y."/>
            <person name="Li Y.F."/>
            <person name="Zhong Z.M."/>
            <person name="Liu X."/>
            <person name="Yu X."/>
            <person name="Liu D.K."/>
            <person name="Tu X.D."/>
            <person name="Liu B."/>
            <person name="Hao Y."/>
            <person name="Liao X.Y."/>
            <person name="Jiang Y.T."/>
            <person name="Sun W.H."/>
            <person name="Chen J."/>
            <person name="Chen Y.Q."/>
            <person name="Ai Y."/>
            <person name="Zhai J.W."/>
            <person name="Wu S.S."/>
            <person name="Zhou Z."/>
            <person name="Hsiao Y.Y."/>
            <person name="Wu W.L."/>
            <person name="Chen Y.Y."/>
            <person name="Lin Y.F."/>
            <person name="Hsu J.L."/>
            <person name="Li C.Y."/>
            <person name="Wang Z.W."/>
            <person name="Zhao X."/>
            <person name="Zhong W.Y."/>
            <person name="Ma X.K."/>
            <person name="Ma L."/>
            <person name="Huang J."/>
            <person name="Chen G.Z."/>
            <person name="Huang M.Z."/>
            <person name="Huang L."/>
            <person name="Peng D.H."/>
            <person name="Luo Y.B."/>
            <person name="Zou S.Q."/>
            <person name="Chen S.P."/>
            <person name="Lan S."/>
            <person name="Tsai W.C."/>
            <person name="Van de Peer Y."/>
            <person name="Liu Z.J."/>
        </authorList>
    </citation>
    <scope>NUCLEOTIDE SEQUENCE [LARGE SCALE GENOMIC DNA]</scope>
    <source>
        <strain evidence="4">Lor287</strain>
    </source>
</reference>
<organism evidence="4 5">
    <name type="scientific">Platanthera zijinensis</name>
    <dbReference type="NCBI Taxonomy" id="2320716"/>
    <lineage>
        <taxon>Eukaryota</taxon>
        <taxon>Viridiplantae</taxon>
        <taxon>Streptophyta</taxon>
        <taxon>Embryophyta</taxon>
        <taxon>Tracheophyta</taxon>
        <taxon>Spermatophyta</taxon>
        <taxon>Magnoliopsida</taxon>
        <taxon>Liliopsida</taxon>
        <taxon>Asparagales</taxon>
        <taxon>Orchidaceae</taxon>
        <taxon>Orchidoideae</taxon>
        <taxon>Orchideae</taxon>
        <taxon>Orchidinae</taxon>
        <taxon>Platanthera</taxon>
    </lineage>
</organism>
<feature type="coiled-coil region" evidence="1">
    <location>
        <begin position="202"/>
        <end position="229"/>
    </location>
</feature>
<protein>
    <submittedName>
        <fullName evidence="4">Ubiquitin-conjugating enzyme E2 36</fullName>
    </submittedName>
</protein>
<dbReference type="EMBL" id="JBBWWQ010000002">
    <property type="protein sequence ID" value="KAK8953893.1"/>
    <property type="molecule type" value="Genomic_DNA"/>
</dbReference>
<evidence type="ECO:0000256" key="3">
    <source>
        <dbReference type="SAM" id="Phobius"/>
    </source>
</evidence>
<accession>A0AAP0BY31</accession>
<dbReference type="AlphaFoldDB" id="A0AAP0BY31"/>
<keyword evidence="1" id="KW-0175">Coiled coil</keyword>
<feature type="compositionally biased region" description="Basic and acidic residues" evidence="2">
    <location>
        <begin position="363"/>
        <end position="374"/>
    </location>
</feature>
<keyword evidence="5" id="KW-1185">Reference proteome</keyword>
<evidence type="ECO:0000313" key="5">
    <source>
        <dbReference type="Proteomes" id="UP001418222"/>
    </source>
</evidence>
<feature type="region of interest" description="Disordered" evidence="2">
    <location>
        <begin position="176"/>
        <end position="197"/>
    </location>
</feature>
<feature type="transmembrane region" description="Helical" evidence="3">
    <location>
        <begin position="396"/>
        <end position="414"/>
    </location>
</feature>
<gene>
    <name evidence="4" type="primary">UBC36</name>
    <name evidence="4" type="ORF">KSP39_PZI002755</name>
</gene>
<proteinExistence type="predicted"/>
<feature type="region of interest" description="Disordered" evidence="2">
    <location>
        <begin position="356"/>
        <end position="380"/>
    </location>
</feature>
<evidence type="ECO:0000313" key="4">
    <source>
        <dbReference type="EMBL" id="KAK8953893.1"/>
    </source>
</evidence>
<comment type="caution">
    <text evidence="4">The sequence shown here is derived from an EMBL/GenBank/DDBJ whole genome shotgun (WGS) entry which is preliminary data.</text>
</comment>
<evidence type="ECO:0000256" key="2">
    <source>
        <dbReference type="SAM" id="MobiDB-lite"/>
    </source>
</evidence>
<name>A0AAP0BY31_9ASPA</name>
<dbReference type="Proteomes" id="UP001418222">
    <property type="component" value="Unassembled WGS sequence"/>
</dbReference>
<sequence length="415" mass="45271">MSFTGRFAGAERGSGAHEFFGCESLLESERLGLVRWLECGSYVDRVRLECGSNTARRRNLVELRPEEEGWEKKRHEIGAWAWGYTTTGMISNGMIGVCRFIIFVENLARIDGFRAPGISTSPSEENMCYFNVMILGPSQPPYEEGQPALRFNNSKSNLCKSLQFLRLHFPMARKKNSTAARAAGGSRRPPPASKIPAEDAAAQHLRNQNSRLITEAVELRRELERLRAMRASINSGVPDDDGAILSAPLVLTGPSGAADLPMVEEKATAWPPAVPPEAPPAGAEREQGKQFISELDSVSTDPPILQSVHGGVVQSSSSPLASTDEVEILEEKLNSGGEEDLCEVMSTCSAAAAAQPAQAGHQQLHEEEKKDEMMKPGNPAGAKKESKFWIFKWRKCAGIALALIIPVVLLVVFLF</sequence>
<keyword evidence="3" id="KW-1133">Transmembrane helix</keyword>
<evidence type="ECO:0000256" key="1">
    <source>
        <dbReference type="SAM" id="Coils"/>
    </source>
</evidence>
<keyword evidence="3" id="KW-0812">Transmembrane</keyword>